<dbReference type="InterPro" id="IPR012312">
    <property type="entry name" value="Hemerythrin-like"/>
</dbReference>
<reference evidence="2 3" key="1">
    <citation type="submission" date="2023-09" db="EMBL/GenBank/DDBJ databases">
        <authorList>
            <person name="Rey-Velasco X."/>
        </authorList>
    </citation>
    <scope>NUCLEOTIDE SEQUENCE [LARGE SCALE GENOMIC DNA]</scope>
    <source>
        <strain evidence="2 3">F158</strain>
    </source>
</reference>
<evidence type="ECO:0000313" key="2">
    <source>
        <dbReference type="EMBL" id="MDT0682336.1"/>
    </source>
</evidence>
<organism evidence="2 3">
    <name type="scientific">Tropicimonas omnivorans</name>
    <dbReference type="NCBI Taxonomy" id="3075590"/>
    <lineage>
        <taxon>Bacteria</taxon>
        <taxon>Pseudomonadati</taxon>
        <taxon>Pseudomonadota</taxon>
        <taxon>Alphaproteobacteria</taxon>
        <taxon>Rhodobacterales</taxon>
        <taxon>Roseobacteraceae</taxon>
        <taxon>Tropicimonas</taxon>
    </lineage>
</organism>
<accession>A0ABU3DF45</accession>
<dbReference type="CDD" id="cd12108">
    <property type="entry name" value="Hr-like"/>
    <property type="match status" value="1"/>
</dbReference>
<feature type="domain" description="Hemerythrin-like" evidence="1">
    <location>
        <begin position="43"/>
        <end position="187"/>
    </location>
</feature>
<dbReference type="EMBL" id="JAVRHL010000002">
    <property type="protein sequence ID" value="MDT0682336.1"/>
    <property type="molecule type" value="Genomic_DNA"/>
</dbReference>
<evidence type="ECO:0000313" key="3">
    <source>
        <dbReference type="Proteomes" id="UP001265259"/>
    </source>
</evidence>
<comment type="caution">
    <text evidence="2">The sequence shown here is derived from an EMBL/GenBank/DDBJ whole genome shotgun (WGS) entry which is preliminary data.</text>
</comment>
<protein>
    <submittedName>
        <fullName evidence="2">Hemerythrin domain-containing protein</fullName>
    </submittedName>
</protein>
<dbReference type="Gene3D" id="1.20.120.520">
    <property type="entry name" value="nmb1532 protein domain like"/>
    <property type="match status" value="1"/>
</dbReference>
<evidence type="ECO:0000259" key="1">
    <source>
        <dbReference type="Pfam" id="PF01814"/>
    </source>
</evidence>
<dbReference type="Pfam" id="PF01814">
    <property type="entry name" value="Hemerythrin"/>
    <property type="match status" value="1"/>
</dbReference>
<proteinExistence type="predicted"/>
<keyword evidence="3" id="KW-1185">Reference proteome</keyword>
<gene>
    <name evidence="2" type="ORF">RM543_06550</name>
</gene>
<sequence length="196" mass="22021">MTDTTDPNLALERRTGLPDALRVLLEEYPRAGWEDDPGYQGLIAFWLDRHMMFRRLTEAMREASEARLDGTSEPERYAAAMSRYGSMLVSQLHGHHQIEDMHYFPVLSGKDARIASGFELLDKDHHALDGHIARFTETANAAIRASDGQTLPGLAKDATGAFHEEIARFETFLDRHLLDEEELVVPVILKYGASGL</sequence>
<name>A0ABU3DF45_9RHOB</name>
<dbReference type="Proteomes" id="UP001265259">
    <property type="component" value="Unassembled WGS sequence"/>
</dbReference>
<dbReference type="RefSeq" id="WP_311690094.1">
    <property type="nucleotide sequence ID" value="NZ_JAVRHL010000002.1"/>
</dbReference>